<dbReference type="AlphaFoldDB" id="A0A0F8W5P3"/>
<feature type="compositionally biased region" description="Polar residues" evidence="1">
    <location>
        <begin position="73"/>
        <end position="85"/>
    </location>
</feature>
<gene>
    <name evidence="2" type="ORF">LCGC14_3110740</name>
</gene>
<name>A0A0F8W5P3_9ZZZZ</name>
<proteinExistence type="predicted"/>
<feature type="non-terminal residue" evidence="2">
    <location>
        <position position="138"/>
    </location>
</feature>
<comment type="caution">
    <text evidence="2">The sequence shown here is derived from an EMBL/GenBank/DDBJ whole genome shotgun (WGS) entry which is preliminary data.</text>
</comment>
<accession>A0A0F8W5P3</accession>
<organism evidence="2">
    <name type="scientific">marine sediment metagenome</name>
    <dbReference type="NCBI Taxonomy" id="412755"/>
    <lineage>
        <taxon>unclassified sequences</taxon>
        <taxon>metagenomes</taxon>
        <taxon>ecological metagenomes</taxon>
    </lineage>
</organism>
<protein>
    <submittedName>
        <fullName evidence="2">Uncharacterized protein</fullName>
    </submittedName>
</protein>
<evidence type="ECO:0000256" key="1">
    <source>
        <dbReference type="SAM" id="MobiDB-lite"/>
    </source>
</evidence>
<dbReference type="EMBL" id="LAZR01067298">
    <property type="protein sequence ID" value="KKK51858.1"/>
    <property type="molecule type" value="Genomic_DNA"/>
</dbReference>
<feature type="region of interest" description="Disordered" evidence="1">
    <location>
        <begin position="51"/>
        <end position="91"/>
    </location>
</feature>
<reference evidence="2" key="1">
    <citation type="journal article" date="2015" name="Nature">
        <title>Complex archaea that bridge the gap between prokaryotes and eukaryotes.</title>
        <authorList>
            <person name="Spang A."/>
            <person name="Saw J.H."/>
            <person name="Jorgensen S.L."/>
            <person name="Zaremba-Niedzwiedzka K."/>
            <person name="Martijn J."/>
            <person name="Lind A.E."/>
            <person name="van Eijk R."/>
            <person name="Schleper C."/>
            <person name="Guy L."/>
            <person name="Ettema T.J."/>
        </authorList>
    </citation>
    <scope>NUCLEOTIDE SEQUENCE</scope>
</reference>
<evidence type="ECO:0000313" key="2">
    <source>
        <dbReference type="EMBL" id="KKK51858.1"/>
    </source>
</evidence>
<sequence>MADDAECSTRTIQRGIDELVEKGLVSVVRWGNQHQTTRYRLNGSVSYAQIPASAPDNMSHAPSVTGGSAIPVIQTTKEPLESSASLDHPSDDLSQPLPLAAFKDAVIAYLAAHKGNRVSALVRIGDSLGYERNGGFAA</sequence>